<dbReference type="Gene3D" id="1.10.840.10">
    <property type="entry name" value="Ras guanine-nucleotide exchange factors catalytic domain"/>
    <property type="match status" value="1"/>
</dbReference>
<dbReference type="Pfam" id="PF00618">
    <property type="entry name" value="RasGEF_N"/>
    <property type="match status" value="1"/>
</dbReference>
<dbReference type="OrthoDB" id="546434at2759"/>
<feature type="compositionally biased region" description="Polar residues" evidence="3">
    <location>
        <begin position="925"/>
        <end position="939"/>
    </location>
</feature>
<dbReference type="InterPro" id="IPR008937">
    <property type="entry name" value="Ras-like_GEF"/>
</dbReference>
<evidence type="ECO:0000259" key="5">
    <source>
        <dbReference type="PROSITE" id="PS50212"/>
    </source>
</evidence>
<protein>
    <submittedName>
        <fullName evidence="6">Uncharacterized protein</fullName>
    </submittedName>
</protein>
<feature type="region of interest" description="Disordered" evidence="3">
    <location>
        <begin position="1014"/>
        <end position="1048"/>
    </location>
</feature>
<evidence type="ECO:0000256" key="1">
    <source>
        <dbReference type="ARBA" id="ARBA00022658"/>
    </source>
</evidence>
<feature type="compositionally biased region" description="Low complexity" evidence="3">
    <location>
        <begin position="1060"/>
        <end position="1081"/>
    </location>
</feature>
<dbReference type="EMBL" id="JAAAHY010000921">
    <property type="protein sequence ID" value="KAF9955189.1"/>
    <property type="molecule type" value="Genomic_DNA"/>
</dbReference>
<dbReference type="SMART" id="SM00147">
    <property type="entry name" value="RasGEF"/>
    <property type="match status" value="1"/>
</dbReference>
<feature type="compositionally biased region" description="Polar residues" evidence="3">
    <location>
        <begin position="843"/>
        <end position="878"/>
    </location>
</feature>
<evidence type="ECO:0000313" key="7">
    <source>
        <dbReference type="Proteomes" id="UP000738359"/>
    </source>
</evidence>
<dbReference type="PROSITE" id="PS50009">
    <property type="entry name" value="RASGEF_CAT"/>
    <property type="match status" value="1"/>
</dbReference>
<feature type="region of interest" description="Disordered" evidence="3">
    <location>
        <begin position="971"/>
        <end position="995"/>
    </location>
</feature>
<feature type="region of interest" description="Disordered" evidence="3">
    <location>
        <begin position="1652"/>
        <end position="1681"/>
    </location>
</feature>
<evidence type="ECO:0000256" key="2">
    <source>
        <dbReference type="PROSITE-ProRule" id="PRU00168"/>
    </source>
</evidence>
<dbReference type="PANTHER" id="PTHR23113:SF356">
    <property type="entry name" value="FI05912P-RELATED"/>
    <property type="match status" value="1"/>
</dbReference>
<feature type="compositionally biased region" description="Basic and acidic residues" evidence="3">
    <location>
        <begin position="1146"/>
        <end position="1156"/>
    </location>
</feature>
<keyword evidence="7" id="KW-1185">Reference proteome</keyword>
<feature type="compositionally biased region" description="Low complexity" evidence="3">
    <location>
        <begin position="1020"/>
        <end position="1037"/>
    </location>
</feature>
<dbReference type="GO" id="GO:0005085">
    <property type="term" value="F:guanyl-nucleotide exchange factor activity"/>
    <property type="evidence" value="ECO:0007669"/>
    <property type="project" value="UniProtKB-KW"/>
</dbReference>
<dbReference type="Gene3D" id="1.20.870.10">
    <property type="entry name" value="Son of sevenless (SoS) protein Chain: S domain 1"/>
    <property type="match status" value="1"/>
</dbReference>
<feature type="compositionally biased region" description="Pro residues" evidence="3">
    <location>
        <begin position="886"/>
        <end position="899"/>
    </location>
</feature>
<evidence type="ECO:0000259" key="4">
    <source>
        <dbReference type="PROSITE" id="PS50009"/>
    </source>
</evidence>
<feature type="compositionally biased region" description="Polar residues" evidence="3">
    <location>
        <begin position="1129"/>
        <end position="1142"/>
    </location>
</feature>
<proteinExistence type="predicted"/>
<feature type="compositionally biased region" description="Low complexity" evidence="3">
    <location>
        <begin position="1737"/>
        <end position="1749"/>
    </location>
</feature>
<dbReference type="Pfam" id="PF00617">
    <property type="entry name" value="RasGEF"/>
    <property type="match status" value="1"/>
</dbReference>
<feature type="compositionally biased region" description="Polar residues" evidence="3">
    <location>
        <begin position="1652"/>
        <end position="1663"/>
    </location>
</feature>
<dbReference type="InterPro" id="IPR023578">
    <property type="entry name" value="Ras_GEF_dom_sf"/>
</dbReference>
<dbReference type="PROSITE" id="PS50212">
    <property type="entry name" value="RASGEF_NTER"/>
    <property type="match status" value="1"/>
</dbReference>
<accession>A0A9P6LZV2</accession>
<name>A0A9P6LZV2_MORAP</name>
<feature type="compositionally biased region" description="Polar residues" evidence="3">
    <location>
        <begin position="97"/>
        <end position="115"/>
    </location>
</feature>
<dbReference type="SMART" id="SM00229">
    <property type="entry name" value="RasGEFN"/>
    <property type="match status" value="1"/>
</dbReference>
<keyword evidence="1 2" id="KW-0344">Guanine-nucleotide releasing factor</keyword>
<feature type="compositionally biased region" description="Basic residues" evidence="3">
    <location>
        <begin position="708"/>
        <end position="717"/>
    </location>
</feature>
<dbReference type="SUPFAM" id="SSF48366">
    <property type="entry name" value="Ras GEF"/>
    <property type="match status" value="1"/>
</dbReference>
<feature type="region of interest" description="Disordered" evidence="3">
    <location>
        <begin position="925"/>
        <end position="944"/>
    </location>
</feature>
<evidence type="ECO:0000256" key="3">
    <source>
        <dbReference type="SAM" id="MobiDB-lite"/>
    </source>
</evidence>
<feature type="compositionally biased region" description="Low complexity" evidence="3">
    <location>
        <begin position="60"/>
        <end position="83"/>
    </location>
</feature>
<organism evidence="6 7">
    <name type="scientific">Mortierella alpina</name>
    <name type="common">Oleaginous fungus</name>
    <name type="synonym">Mortierella renispora</name>
    <dbReference type="NCBI Taxonomy" id="64518"/>
    <lineage>
        <taxon>Eukaryota</taxon>
        <taxon>Fungi</taxon>
        <taxon>Fungi incertae sedis</taxon>
        <taxon>Mucoromycota</taxon>
        <taxon>Mortierellomycotina</taxon>
        <taxon>Mortierellomycetes</taxon>
        <taxon>Mortierellales</taxon>
        <taxon>Mortierellaceae</taxon>
        <taxon>Mortierella</taxon>
    </lineage>
</organism>
<reference evidence="6" key="1">
    <citation type="journal article" date="2020" name="Fungal Divers.">
        <title>Resolving the Mortierellaceae phylogeny through synthesis of multi-gene phylogenetics and phylogenomics.</title>
        <authorList>
            <person name="Vandepol N."/>
            <person name="Liber J."/>
            <person name="Desiro A."/>
            <person name="Na H."/>
            <person name="Kennedy M."/>
            <person name="Barry K."/>
            <person name="Grigoriev I.V."/>
            <person name="Miller A.N."/>
            <person name="O'Donnell K."/>
            <person name="Stajich J.E."/>
            <person name="Bonito G."/>
        </authorList>
    </citation>
    <scope>NUCLEOTIDE SEQUENCE</scope>
    <source>
        <strain evidence="6">CK1249</strain>
    </source>
</reference>
<dbReference type="InterPro" id="IPR000651">
    <property type="entry name" value="Ras-like_Gua-exchang_fac_N"/>
</dbReference>
<feature type="compositionally biased region" description="Low complexity" evidence="3">
    <location>
        <begin position="744"/>
        <end position="769"/>
    </location>
</feature>
<sequence length="1871" mass="206133">MQQVEYMADAPQGFSLPVADLSPHPFDTPSSPSAPTQTRMPQKQTLSSKRSRPPLAEILTAHVSSASAASSKSASAVTAASNASHRRRQTDGDSHLKSNVTSFKSIKSTNTNNRNRNAEDPALAVHHSIYPLAGRSELCSLTSIPLSEDQHSRPSMTLARVPSTRKETRRIKAPRAASRGHLSKEVKAIKGRIRKLWQDPHQEDYIKSRRVPKNQYMLLEESLTGILQIVPPIIQNAKEPSSSMPFSYPGAFPEPDAFQPPPMFPLPANMAESSAATATVAASSNPPSPTPAHSLPVPTSSRSKSSGTTPSTPVHTRARTTSSNSTSTISATRFQIATSILQPPEPPLTNVAQPTILSPTSIASLGEPALSTITASMTSPPIPGLQFQSSITPRLADSNHVLISKLLSLSNAFTGAIRTLCEQQNEKVLRFDDDMIMELLTRWEQEAEIENPGQEPTNSSTTSLVTLGATNALERYQITVARVWEETEAILSNIRKIRDIVQYGRVQSYSDFDDDDSEEEVIERDAETKKTLYKTLLDHANGLVTVLGEFLECVSGIQRLVGTIKTQRRSMDNRRAYGDQCDLSQSDYGLEGQLSIVDFLADEPRPIRHLDPAMMRKLKRKTPFKVMADKVRRSLSDFAKRSTSSLLTIFPPLGDGTNEGFHWDSYSEGDSDSDEWLRAAAMGSTLFADEEYFLQSLSPPESPGFRAERHRRRHRRMSSQDSSKKLDQYWPGSTRLGLSDDSLSPTNPSSPFTASSSSAMVDSQSMAMSRSTSHERTGESSSARYRAASTNSPTAYRASIESLRETREFMSSLPFENDSYMSPPASSRPEGHKRSSIFRRRSSQTPAYTATSISAPIPTSTRPFSVHSSGSETLTPSRHNYKARPPRPPGALPPMPPSPTHSYFKADEFMQETVSLKQASARTSSYLATRSTSPHQSTPLILDSPFTRQTSIPSFWRRRSYSDVLERNWKSFQPPSVPSETSTQSTPIASEFEQDLRSSQRLTSFEFMVPYFSNGNSNQGSRPGSGSISSVSRPTSTSRRHSSPLTHGAEKVLADALSRRLSVSSQQSGKSTSQGSNSRSSVHMMPTVEENSYTKKRQGQEFASGLPIDSIEQQPASAPVSLGVPSRPRLNQRSISQDNTRLGVNGKDRSMTDRHRPPAVSDSRVNTEGSRRPGSVSRFGDMKKAWEILNLDVKRINQYSPLRAYAKAYTAQNNQWAFSHPNALRSATSPRVLHICENGADVLVLEMFAGHLQVVAGQLEKLVERLADENAQDMEYMNCFLLSHSFFIDSEDLLDRLIARFHIQPRQGEILYFERWQMVIQCKILLVLRRWILIQYEDFELNPSLLKTLKRFLEVDVRTCGFIMEAESIEKYISLKSLSPIKNCSVIMEQGRFCLQRSRTRKLSLSKAQSRGMPGSPGLLSPYLETVPPSPMEPEIQSGQAPELLAESPIMRLDTLYLARYLTLADMKAFRSITVFELMSGWWKRRQAADNKTLETGNEADSRSTSGSSEAGDAEDGAIEAFTRRANMLSYWVAHEILSLAEPKKRKQLIKKFIEVAKICRSLNNLHTAMFIISALSSTPVQRLTSTWKLVAARDMDTLRDLETLLDPSGNMRHYRQAIAGVEAPTIPFLPILLKDITFILDGNPTMIASRVNVSDSPSSADMDQSAGGAMDSTAGAGAEAGKSIETKAMGNGSTGGQLVNFDKFRRLTQYVEEVVDMARSNYSFDHQLLHQARVFHPSGSSSSVHGGPNDADSVHGSVQSGRQGSPSGVTSSNRYYRGALDEISDIVEHRLVQASGLIDSHQTLIEVEFSTKPKSSNGLWKGGVVGGSSGSGIGSSGSVQGSSMGETVIRSVQGEEEYLMGLSILCESHR</sequence>
<feature type="compositionally biased region" description="Polar residues" evidence="3">
    <location>
        <begin position="779"/>
        <end position="793"/>
    </location>
</feature>
<feature type="region of interest" description="Disordered" evidence="3">
    <location>
        <begin position="1"/>
        <end position="120"/>
    </location>
</feature>
<feature type="domain" description="N-terminal Ras-GEF" evidence="5">
    <location>
        <begin position="1250"/>
        <end position="1377"/>
    </location>
</feature>
<dbReference type="InterPro" id="IPR036964">
    <property type="entry name" value="RASGEF_cat_dom_sf"/>
</dbReference>
<feature type="domain" description="Ras-GEF" evidence="4">
    <location>
        <begin position="1454"/>
        <end position="1752"/>
    </location>
</feature>
<feature type="region of interest" description="Disordered" evidence="3">
    <location>
        <begin position="814"/>
        <end position="903"/>
    </location>
</feature>
<dbReference type="InterPro" id="IPR001895">
    <property type="entry name" value="RASGEF_cat_dom"/>
</dbReference>
<feature type="region of interest" description="Disordered" evidence="3">
    <location>
        <begin position="1737"/>
        <end position="1774"/>
    </location>
</feature>
<feature type="compositionally biased region" description="Polar residues" evidence="3">
    <location>
        <begin position="28"/>
        <end position="48"/>
    </location>
</feature>
<feature type="region of interest" description="Disordered" evidence="3">
    <location>
        <begin position="1491"/>
        <end position="1515"/>
    </location>
</feature>
<dbReference type="Proteomes" id="UP000738359">
    <property type="component" value="Unassembled WGS sequence"/>
</dbReference>
<feature type="compositionally biased region" description="Low complexity" evidence="3">
    <location>
        <begin position="273"/>
        <end position="329"/>
    </location>
</feature>
<dbReference type="GO" id="GO:0005886">
    <property type="term" value="C:plasma membrane"/>
    <property type="evidence" value="ECO:0007669"/>
    <property type="project" value="TreeGrafter"/>
</dbReference>
<dbReference type="PANTHER" id="PTHR23113">
    <property type="entry name" value="GUANINE NUCLEOTIDE EXCHANGE FACTOR"/>
    <property type="match status" value="1"/>
</dbReference>
<dbReference type="CDD" id="cd06224">
    <property type="entry name" value="REM"/>
    <property type="match status" value="1"/>
</dbReference>
<evidence type="ECO:0000313" key="6">
    <source>
        <dbReference type="EMBL" id="KAF9955189.1"/>
    </source>
</evidence>
<feature type="region of interest" description="Disordered" evidence="3">
    <location>
        <begin position="1060"/>
        <end position="1176"/>
    </location>
</feature>
<dbReference type="GO" id="GO:0007265">
    <property type="term" value="P:Ras protein signal transduction"/>
    <property type="evidence" value="ECO:0007669"/>
    <property type="project" value="TreeGrafter"/>
</dbReference>
<feature type="region of interest" description="Disordered" evidence="3">
    <location>
        <begin position="698"/>
        <end position="793"/>
    </location>
</feature>
<feature type="compositionally biased region" description="Polar residues" evidence="3">
    <location>
        <begin position="1757"/>
        <end position="1774"/>
    </location>
</feature>
<feature type="region of interest" description="Disordered" evidence="3">
    <location>
        <begin position="240"/>
        <end position="329"/>
    </location>
</feature>
<gene>
    <name evidence="6" type="ORF">BGZ70_010327</name>
</gene>
<comment type="caution">
    <text evidence="6">The sequence shown here is derived from an EMBL/GenBank/DDBJ whole genome shotgun (WGS) entry which is preliminary data.</text>
</comment>
<feature type="region of interest" description="Disordered" evidence="3">
    <location>
        <begin position="147"/>
        <end position="182"/>
    </location>
</feature>
<feature type="compositionally biased region" description="Polar residues" evidence="3">
    <location>
        <begin position="971"/>
        <end position="988"/>
    </location>
</feature>